<dbReference type="Gene3D" id="1.20.272.10">
    <property type="match status" value="1"/>
</dbReference>
<comment type="caution">
    <text evidence="2">The sequence shown here is derived from an EMBL/GenBank/DDBJ whole genome shotgun (WGS) entry which is preliminary data.</text>
</comment>
<dbReference type="GO" id="GO:0005663">
    <property type="term" value="C:DNA replication factor C complex"/>
    <property type="evidence" value="ECO:0007669"/>
    <property type="project" value="TreeGrafter"/>
</dbReference>
<feature type="compositionally biased region" description="Low complexity" evidence="1">
    <location>
        <begin position="376"/>
        <end position="397"/>
    </location>
</feature>
<dbReference type="AlphaFoldDB" id="A0A835I4Y3"/>
<dbReference type="SUPFAM" id="SSF52540">
    <property type="entry name" value="P-loop containing nucleoside triphosphate hydrolases"/>
    <property type="match status" value="1"/>
</dbReference>
<dbReference type="GO" id="GO:0003677">
    <property type="term" value="F:DNA binding"/>
    <property type="evidence" value="ECO:0007669"/>
    <property type="project" value="InterPro"/>
</dbReference>
<feature type="region of interest" description="Disordered" evidence="1">
    <location>
        <begin position="1"/>
        <end position="261"/>
    </location>
</feature>
<dbReference type="Gene3D" id="3.40.50.300">
    <property type="entry name" value="P-loop containing nucleotide triphosphate hydrolases"/>
    <property type="match status" value="1"/>
</dbReference>
<dbReference type="InterPro" id="IPR008921">
    <property type="entry name" value="DNA_pol3_clamp-load_cplx_C"/>
</dbReference>
<proteinExistence type="predicted"/>
<feature type="region of interest" description="Disordered" evidence="1">
    <location>
        <begin position="321"/>
        <end position="341"/>
    </location>
</feature>
<dbReference type="GO" id="GO:0003689">
    <property type="term" value="F:DNA clamp loader activity"/>
    <property type="evidence" value="ECO:0007669"/>
    <property type="project" value="TreeGrafter"/>
</dbReference>
<evidence type="ECO:0008006" key="4">
    <source>
        <dbReference type="Google" id="ProtNLM"/>
    </source>
</evidence>
<evidence type="ECO:0000313" key="2">
    <source>
        <dbReference type="EMBL" id="KAF9610217.1"/>
    </source>
</evidence>
<dbReference type="Pfam" id="PF22534">
    <property type="entry name" value="RFC_C"/>
    <property type="match status" value="1"/>
</dbReference>
<feature type="region of interest" description="Disordered" evidence="1">
    <location>
        <begin position="369"/>
        <end position="398"/>
    </location>
</feature>
<evidence type="ECO:0000256" key="1">
    <source>
        <dbReference type="SAM" id="MobiDB-lite"/>
    </source>
</evidence>
<accession>A0A835I4Y3</accession>
<keyword evidence="3" id="KW-1185">Reference proteome</keyword>
<organism evidence="2 3">
    <name type="scientific">Coptis chinensis</name>
    <dbReference type="NCBI Taxonomy" id="261450"/>
    <lineage>
        <taxon>Eukaryota</taxon>
        <taxon>Viridiplantae</taxon>
        <taxon>Streptophyta</taxon>
        <taxon>Embryophyta</taxon>
        <taxon>Tracheophyta</taxon>
        <taxon>Spermatophyta</taxon>
        <taxon>Magnoliopsida</taxon>
        <taxon>Ranunculales</taxon>
        <taxon>Ranunculaceae</taxon>
        <taxon>Coptidoideae</taxon>
        <taxon>Coptis</taxon>
    </lineage>
</organism>
<dbReference type="GO" id="GO:0005634">
    <property type="term" value="C:nucleus"/>
    <property type="evidence" value="ECO:0007669"/>
    <property type="project" value="TreeGrafter"/>
</dbReference>
<evidence type="ECO:0000313" key="3">
    <source>
        <dbReference type="Proteomes" id="UP000631114"/>
    </source>
</evidence>
<dbReference type="OrthoDB" id="761538at2759"/>
<feature type="compositionally biased region" description="Low complexity" evidence="1">
    <location>
        <begin position="68"/>
        <end position="77"/>
    </location>
</feature>
<dbReference type="Gene3D" id="1.10.8.60">
    <property type="match status" value="1"/>
</dbReference>
<dbReference type="InterPro" id="IPR050238">
    <property type="entry name" value="DNA_Rep/Repair_Clamp_Loader"/>
</dbReference>
<dbReference type="SUPFAM" id="SSF48019">
    <property type="entry name" value="post-AAA+ oligomerization domain-like"/>
    <property type="match status" value="1"/>
</dbReference>
<dbReference type="GO" id="GO:0006281">
    <property type="term" value="P:DNA repair"/>
    <property type="evidence" value="ECO:0007669"/>
    <property type="project" value="TreeGrafter"/>
</dbReference>
<dbReference type="PANTHER" id="PTHR11669:SF25">
    <property type="entry name" value="OS02G0704966 PROTEIN"/>
    <property type="match status" value="1"/>
</dbReference>
<dbReference type="FunFam" id="1.10.8.60:FF:000030">
    <property type="entry name" value="replication factor C subunit 3"/>
    <property type="match status" value="1"/>
</dbReference>
<feature type="compositionally biased region" description="Polar residues" evidence="1">
    <location>
        <begin position="1"/>
        <end position="25"/>
    </location>
</feature>
<dbReference type="GO" id="GO:0006261">
    <property type="term" value="P:DNA-templated DNA replication"/>
    <property type="evidence" value="ECO:0007669"/>
    <property type="project" value="TreeGrafter"/>
</dbReference>
<feature type="compositionally biased region" description="Basic and acidic residues" evidence="1">
    <location>
        <begin position="40"/>
        <end position="61"/>
    </location>
</feature>
<sequence length="814" mass="92556">MLAMENSSRYGRSTSQSNSFKQQRSGYEPSDTETEWQESPWHDLKNNMRPRDRAIIPDRSKTPTRNISSLGRSMRSSSTRDYDIQPVAASRTSPVPRRNSRSPYKPRQDHNPDIYVSPRLDNLDTRRNISPLSKSLRHQDFNQDTNVSPKLDGLDMRRNISPFSKSERLPHISPYKIRSEEQLDDEESKNLNRKLNHRITHTDSVEVGAQEASRVSERSNYSRRSASVPKPRAREKDQQVNSGVTDRAGDRKHSPLSRNPIGKQREAYHIRAPSAVDINVMAAKAKLAKGTNDAADDVDTDSSLGDIFFSRQYAPLAMQKNITPKKNGFGGSLPPRPNTILERDTVPHQRSRSSVTPNPNSHVVLSSTDALRKNKSSSSAFSRTSSNKTSTESSKFTDASVRSSESLRKFTASRQKLQKDTWFGCMKKGTCKTSKTSEARDIDEASFIGKAFVVENLKPFWTEKHQPFSLDGFTCHKHQAQVLKQLVSHKSCPHILFKGPLGSGKKALTMALLHEIYGEQAWSISHELRHFQVKENRPMQGVAQVTLSPHHFELNLKSSKNARCALMSLVKEITGNAIAPDVSTASFRTEYKVLVLYEVDKVEENVQHMIKWIMDCYMDSCKLILCCEDDVDILDSVKNRCEVVKVDAPVTHEIMEVLIQIARQENIDLPMSFAAKIATKSKQNLRQAIMALEACKAHNYPFVDEQPIPFAWEEVLVELAAEVLADPSQNRSFHVRGKLQKLLIDFVHPKLILQKLVELFLKGVEASLKRELYYWHSYYEKRLPTGTTALLKLEEFVAKFMSIYRKTFRDKPYP</sequence>
<gene>
    <name evidence="2" type="ORF">IFM89_021155</name>
</gene>
<name>A0A835I4Y3_9MAGN</name>
<dbReference type="Pfam" id="PF21960">
    <property type="entry name" value="RCF1-5-like_lid"/>
    <property type="match status" value="1"/>
</dbReference>
<dbReference type="Proteomes" id="UP000631114">
    <property type="component" value="Unassembled WGS sequence"/>
</dbReference>
<dbReference type="EMBL" id="JADFTS010000004">
    <property type="protein sequence ID" value="KAF9610217.1"/>
    <property type="molecule type" value="Genomic_DNA"/>
</dbReference>
<protein>
    <recommendedName>
        <fullName evidence="4">Replication factor C subunit 3</fullName>
    </recommendedName>
</protein>
<dbReference type="PANTHER" id="PTHR11669">
    <property type="entry name" value="REPLICATION FACTOR C / DNA POLYMERASE III GAMMA-TAU SUBUNIT"/>
    <property type="match status" value="1"/>
</dbReference>
<reference evidence="2 3" key="1">
    <citation type="submission" date="2020-10" db="EMBL/GenBank/DDBJ databases">
        <title>The Coptis chinensis genome and diversification of protoberbering-type alkaloids.</title>
        <authorList>
            <person name="Wang B."/>
            <person name="Shu S."/>
            <person name="Song C."/>
            <person name="Liu Y."/>
        </authorList>
    </citation>
    <scope>NUCLEOTIDE SEQUENCE [LARGE SCALE GENOMIC DNA]</scope>
    <source>
        <strain evidence="2">HL-2020</strain>
        <tissue evidence="2">Leaf</tissue>
    </source>
</reference>
<dbReference type="InterPro" id="IPR027417">
    <property type="entry name" value="P-loop_NTPase"/>
</dbReference>